<dbReference type="RefSeq" id="WP_378136436.1">
    <property type="nucleotide sequence ID" value="NZ_JBHSMI010000029.1"/>
</dbReference>
<dbReference type="Proteomes" id="UP001596113">
    <property type="component" value="Unassembled WGS sequence"/>
</dbReference>
<keyword evidence="2" id="KW-1185">Reference proteome</keyword>
<dbReference type="EMBL" id="JBHSMI010000029">
    <property type="protein sequence ID" value="MFC5405309.1"/>
    <property type="molecule type" value="Genomic_DNA"/>
</dbReference>
<proteinExistence type="predicted"/>
<name>A0ABW0HW93_9BACL</name>
<evidence type="ECO:0000313" key="1">
    <source>
        <dbReference type="EMBL" id="MFC5405309.1"/>
    </source>
</evidence>
<accession>A0ABW0HW93</accession>
<sequence>MGIAYDFSLAKAYLHISPEGAEHLLEEHHPNVFFDEPRLQELMRVAGTTVQAYDLKLPGSFLGTSLANLCLTKLIFLAQYGCTLDLSADRILFQIEYKEGHGHPHLGYKVVEVVASEIPENGGDEFVLADWSAYISEFVTPAVEAIAKAAGFKPEAIWQQFGGIVGNLVDFAEKSPMPEAMKASLLHHVRLLSESIPPELFHSRRNPFMSKIRYVESPYKAGEQWVMKSSCCYYDGREGGEKCFVCPKLTEEDRRIMKANIQASILS</sequence>
<evidence type="ECO:0000313" key="2">
    <source>
        <dbReference type="Proteomes" id="UP001596113"/>
    </source>
</evidence>
<organism evidence="1 2">
    <name type="scientific">Cohnella soli</name>
    <dbReference type="NCBI Taxonomy" id="425005"/>
    <lineage>
        <taxon>Bacteria</taxon>
        <taxon>Bacillati</taxon>
        <taxon>Bacillota</taxon>
        <taxon>Bacilli</taxon>
        <taxon>Bacillales</taxon>
        <taxon>Paenibacillaceae</taxon>
        <taxon>Cohnella</taxon>
    </lineage>
</organism>
<comment type="caution">
    <text evidence="1">The sequence shown here is derived from an EMBL/GenBank/DDBJ whole genome shotgun (WGS) entry which is preliminary data.</text>
</comment>
<gene>
    <name evidence="1" type="ORF">ACFPOF_21415</name>
</gene>
<protein>
    <recommendedName>
        <fullName evidence="3">Ferric siderophore reductase C-terminal domain-containing protein</fullName>
    </recommendedName>
</protein>
<evidence type="ECO:0008006" key="3">
    <source>
        <dbReference type="Google" id="ProtNLM"/>
    </source>
</evidence>
<reference evidence="2" key="1">
    <citation type="journal article" date="2019" name="Int. J. Syst. Evol. Microbiol.">
        <title>The Global Catalogue of Microorganisms (GCM) 10K type strain sequencing project: providing services to taxonomists for standard genome sequencing and annotation.</title>
        <authorList>
            <consortium name="The Broad Institute Genomics Platform"/>
            <consortium name="The Broad Institute Genome Sequencing Center for Infectious Disease"/>
            <person name="Wu L."/>
            <person name="Ma J."/>
        </authorList>
    </citation>
    <scope>NUCLEOTIDE SEQUENCE [LARGE SCALE GENOMIC DNA]</scope>
    <source>
        <strain evidence="2">CGMCC 1.18575</strain>
    </source>
</reference>